<accession>A0A2J6S6V2</accession>
<dbReference type="InterPro" id="IPR046529">
    <property type="entry name" value="DUF6594"/>
</dbReference>
<dbReference type="EMBL" id="KZ613939">
    <property type="protein sequence ID" value="PMD46483.1"/>
    <property type="molecule type" value="Genomic_DNA"/>
</dbReference>
<name>A0A2J6S6V2_HYAVF</name>
<dbReference type="PANTHER" id="PTHR34502">
    <property type="entry name" value="DUF6594 DOMAIN-CONTAINING PROTEIN-RELATED"/>
    <property type="match status" value="1"/>
</dbReference>
<evidence type="ECO:0000256" key="1">
    <source>
        <dbReference type="SAM" id="Phobius"/>
    </source>
</evidence>
<sequence length="207" mass="23428">MLAIREKPEEYENALIRHTNLNKLSRPKNQDLSFLNEWMVRTGMGNVRLHGSDNRTWSSDEWRADLVSLNPWVDESPLFSWISDTATYWYHRTVGYRRKKPGCEEHHAGTVVYERSTILRLTWVITTILACVLPIASTILLYTIASMAKRLWTMAIFTVLFSLALIATTRAGMTDIFAATATYAAVQVVFIGTSNPPSANCTNLAAR</sequence>
<feature type="transmembrane region" description="Helical" evidence="1">
    <location>
        <begin position="123"/>
        <end position="145"/>
    </location>
</feature>
<reference evidence="3 4" key="1">
    <citation type="submission" date="2016-04" db="EMBL/GenBank/DDBJ databases">
        <title>A degradative enzymes factory behind the ericoid mycorrhizal symbiosis.</title>
        <authorList>
            <consortium name="DOE Joint Genome Institute"/>
            <person name="Martino E."/>
            <person name="Morin E."/>
            <person name="Grelet G."/>
            <person name="Kuo A."/>
            <person name="Kohler A."/>
            <person name="Daghino S."/>
            <person name="Barry K."/>
            <person name="Choi C."/>
            <person name="Cichocki N."/>
            <person name="Clum A."/>
            <person name="Copeland A."/>
            <person name="Hainaut M."/>
            <person name="Haridas S."/>
            <person name="Labutti K."/>
            <person name="Lindquist E."/>
            <person name="Lipzen A."/>
            <person name="Khouja H.-R."/>
            <person name="Murat C."/>
            <person name="Ohm R."/>
            <person name="Olson A."/>
            <person name="Spatafora J."/>
            <person name="Veneault-Fourrey C."/>
            <person name="Henrissat B."/>
            <person name="Grigoriev I."/>
            <person name="Martin F."/>
            <person name="Perotto S."/>
        </authorList>
    </citation>
    <scope>NUCLEOTIDE SEQUENCE [LARGE SCALE GENOMIC DNA]</scope>
    <source>
        <strain evidence="3 4">F</strain>
    </source>
</reference>
<protein>
    <recommendedName>
        <fullName evidence="2">DUF6594 domain-containing protein</fullName>
    </recommendedName>
</protein>
<evidence type="ECO:0000259" key="2">
    <source>
        <dbReference type="Pfam" id="PF20237"/>
    </source>
</evidence>
<dbReference type="Proteomes" id="UP000235786">
    <property type="component" value="Unassembled WGS sequence"/>
</dbReference>
<keyword evidence="1" id="KW-0472">Membrane</keyword>
<dbReference type="OrthoDB" id="5342093at2759"/>
<organism evidence="3 4">
    <name type="scientific">Hyaloscypha variabilis (strain UAMH 11265 / GT02V1 / F)</name>
    <name type="common">Meliniomyces variabilis</name>
    <dbReference type="NCBI Taxonomy" id="1149755"/>
    <lineage>
        <taxon>Eukaryota</taxon>
        <taxon>Fungi</taxon>
        <taxon>Dikarya</taxon>
        <taxon>Ascomycota</taxon>
        <taxon>Pezizomycotina</taxon>
        <taxon>Leotiomycetes</taxon>
        <taxon>Helotiales</taxon>
        <taxon>Hyaloscyphaceae</taxon>
        <taxon>Hyaloscypha</taxon>
        <taxon>Hyaloscypha variabilis</taxon>
    </lineage>
</organism>
<dbReference type="Pfam" id="PF20237">
    <property type="entry name" value="DUF6594"/>
    <property type="match status" value="1"/>
</dbReference>
<proteinExistence type="predicted"/>
<feature type="domain" description="DUF6594" evidence="2">
    <location>
        <begin position="3"/>
        <end position="188"/>
    </location>
</feature>
<evidence type="ECO:0000313" key="4">
    <source>
        <dbReference type="Proteomes" id="UP000235786"/>
    </source>
</evidence>
<feature type="transmembrane region" description="Helical" evidence="1">
    <location>
        <begin position="151"/>
        <end position="168"/>
    </location>
</feature>
<keyword evidence="1" id="KW-1133">Transmembrane helix</keyword>
<gene>
    <name evidence="3" type="ORF">L207DRAFT_629027</name>
</gene>
<dbReference type="STRING" id="1149755.A0A2J6S6V2"/>
<dbReference type="AlphaFoldDB" id="A0A2J6S6V2"/>
<dbReference type="PANTHER" id="PTHR34502:SF5">
    <property type="entry name" value="DUF6594 DOMAIN-CONTAINING PROTEIN"/>
    <property type="match status" value="1"/>
</dbReference>
<keyword evidence="1" id="KW-0812">Transmembrane</keyword>
<evidence type="ECO:0000313" key="3">
    <source>
        <dbReference type="EMBL" id="PMD46483.1"/>
    </source>
</evidence>
<keyword evidence="4" id="KW-1185">Reference proteome</keyword>